<feature type="region of interest" description="Disordered" evidence="1">
    <location>
        <begin position="1"/>
        <end position="27"/>
    </location>
</feature>
<sequence>MEHHAQTILKQESFETDGEGTRYTSNTFDGRPTLTAQYFLRAQQPVTGFNTTFAAAGADGSWF</sequence>
<dbReference type="RefSeq" id="WP_191042808.1">
    <property type="nucleotide sequence ID" value="NZ_JACXAA010000018.1"/>
</dbReference>
<keyword evidence="3" id="KW-1185">Reference proteome</keyword>
<accession>A0A927B893</accession>
<dbReference type="Proteomes" id="UP000653797">
    <property type="component" value="Unassembled WGS sequence"/>
</dbReference>
<protein>
    <submittedName>
        <fullName evidence="2">Uncharacterized protein</fullName>
    </submittedName>
</protein>
<dbReference type="AlphaFoldDB" id="A0A927B893"/>
<evidence type="ECO:0000313" key="2">
    <source>
        <dbReference type="EMBL" id="MBD2757184.1"/>
    </source>
</evidence>
<dbReference type="EMBL" id="JACXAA010000018">
    <property type="protein sequence ID" value="MBD2757184.1"/>
    <property type="molecule type" value="Genomic_DNA"/>
</dbReference>
<comment type="caution">
    <text evidence="2">The sequence shown here is derived from an EMBL/GenBank/DDBJ whole genome shotgun (WGS) entry which is preliminary data.</text>
</comment>
<organism evidence="2 3">
    <name type="scientific">Spirosoma validum</name>
    <dbReference type="NCBI Taxonomy" id="2771355"/>
    <lineage>
        <taxon>Bacteria</taxon>
        <taxon>Pseudomonadati</taxon>
        <taxon>Bacteroidota</taxon>
        <taxon>Cytophagia</taxon>
        <taxon>Cytophagales</taxon>
        <taxon>Cytophagaceae</taxon>
        <taxon>Spirosoma</taxon>
    </lineage>
</organism>
<proteinExistence type="predicted"/>
<reference evidence="2" key="1">
    <citation type="submission" date="2020-09" db="EMBL/GenBank/DDBJ databases">
        <authorList>
            <person name="Kim M.K."/>
        </authorList>
    </citation>
    <scope>NUCLEOTIDE SEQUENCE</scope>
    <source>
        <strain evidence="2">BT704</strain>
    </source>
</reference>
<evidence type="ECO:0000313" key="3">
    <source>
        <dbReference type="Proteomes" id="UP000653797"/>
    </source>
</evidence>
<gene>
    <name evidence="2" type="ORF">IC230_30185</name>
</gene>
<name>A0A927B893_9BACT</name>
<evidence type="ECO:0000256" key="1">
    <source>
        <dbReference type="SAM" id="MobiDB-lite"/>
    </source>
</evidence>